<evidence type="ECO:0000313" key="4">
    <source>
        <dbReference type="Proteomes" id="UP000483004"/>
    </source>
</evidence>
<comment type="caution">
    <text evidence="3">The sequence shown here is derived from an EMBL/GenBank/DDBJ whole genome shotgun (WGS) entry which is preliminary data.</text>
</comment>
<dbReference type="EMBL" id="WBMR01000356">
    <property type="protein sequence ID" value="KAB2357772.1"/>
    <property type="molecule type" value="Genomic_DNA"/>
</dbReference>
<gene>
    <name evidence="3" type="ORF">F9B16_48265</name>
</gene>
<keyword evidence="4" id="KW-1185">Reference proteome</keyword>
<dbReference type="Proteomes" id="UP000483004">
    <property type="component" value="Unassembled WGS sequence"/>
</dbReference>
<accession>A0A6L3VKC8</accession>
<evidence type="ECO:0000256" key="1">
    <source>
        <dbReference type="SAM" id="MobiDB-lite"/>
    </source>
</evidence>
<dbReference type="RefSeq" id="WP_151546991.1">
    <property type="nucleotide sequence ID" value="NZ_WBMR01000356.1"/>
</dbReference>
<evidence type="ECO:0000256" key="2">
    <source>
        <dbReference type="SAM" id="Phobius"/>
    </source>
</evidence>
<feature type="transmembrane region" description="Helical" evidence="2">
    <location>
        <begin position="12"/>
        <end position="45"/>
    </location>
</feature>
<keyword evidence="2" id="KW-0812">Transmembrane</keyword>
<keyword evidence="2" id="KW-1133">Transmembrane helix</keyword>
<reference evidence="3 4" key="1">
    <citation type="submission" date="2019-09" db="EMBL/GenBank/DDBJ databases">
        <title>Actinomadura physcomitrii sp. nov., a novel actinomycete isolated from moss [Physcomitrium sphaericum (Ludw) Fuernr].</title>
        <authorList>
            <person name="Liu C."/>
            <person name="Zhuang X."/>
        </authorList>
    </citation>
    <scope>NUCLEOTIDE SEQUENCE [LARGE SCALE GENOMIC DNA]</scope>
    <source>
        <strain evidence="3 4">CYP1-1B</strain>
    </source>
</reference>
<sequence length="195" mass="20649">MPRRDWPSRIDELSGVVVVGVAIAGGGAIALALLFFAVVAVAGIVHGLLPYWHYILAAFGLLVVLPMAVTGVREAARARKRRSNPPPARRREPAYTEPSAPPPAGGADPVPPWPSGRGRPIVRSSGTSINWHTSTVYGCRRCGHNWTSHGCGEGSCSVEGPPYTTQTTVGWEGDIVQTESGTPCGCDRYDGIEPP</sequence>
<feature type="transmembrane region" description="Helical" evidence="2">
    <location>
        <begin position="51"/>
        <end position="72"/>
    </location>
</feature>
<evidence type="ECO:0000313" key="3">
    <source>
        <dbReference type="EMBL" id="KAB2357772.1"/>
    </source>
</evidence>
<proteinExistence type="predicted"/>
<name>A0A6L3VKC8_9ACTN</name>
<feature type="compositionally biased region" description="Pro residues" evidence="1">
    <location>
        <begin position="99"/>
        <end position="114"/>
    </location>
</feature>
<keyword evidence="2" id="KW-0472">Membrane</keyword>
<organism evidence="3 4">
    <name type="scientific">Actinomadura montaniterrae</name>
    <dbReference type="NCBI Taxonomy" id="1803903"/>
    <lineage>
        <taxon>Bacteria</taxon>
        <taxon>Bacillati</taxon>
        <taxon>Actinomycetota</taxon>
        <taxon>Actinomycetes</taxon>
        <taxon>Streptosporangiales</taxon>
        <taxon>Thermomonosporaceae</taxon>
        <taxon>Actinomadura</taxon>
    </lineage>
</organism>
<feature type="region of interest" description="Disordered" evidence="1">
    <location>
        <begin position="75"/>
        <end position="126"/>
    </location>
</feature>
<protein>
    <submittedName>
        <fullName evidence="3">Uncharacterized protein</fullName>
    </submittedName>
</protein>
<dbReference type="AlphaFoldDB" id="A0A6L3VKC8"/>